<dbReference type="GO" id="GO:0055085">
    <property type="term" value="P:transmembrane transport"/>
    <property type="evidence" value="ECO:0007669"/>
    <property type="project" value="InterPro"/>
</dbReference>
<dbReference type="OrthoDB" id="9794684at2"/>
<gene>
    <name evidence="9" type="ordered locus">Ccel_2995</name>
</gene>
<keyword evidence="6 7" id="KW-0472">Membrane</keyword>
<dbReference type="GO" id="GO:0005886">
    <property type="term" value="C:plasma membrane"/>
    <property type="evidence" value="ECO:0007669"/>
    <property type="project" value="UniProtKB-SubCell"/>
</dbReference>
<dbReference type="InterPro" id="IPR035906">
    <property type="entry name" value="MetI-like_sf"/>
</dbReference>
<evidence type="ECO:0000259" key="8">
    <source>
        <dbReference type="PROSITE" id="PS50928"/>
    </source>
</evidence>
<feature type="transmembrane region" description="Helical" evidence="7">
    <location>
        <begin position="242"/>
        <end position="263"/>
    </location>
</feature>
<keyword evidence="2 7" id="KW-0813">Transport</keyword>
<keyword evidence="10" id="KW-1185">Reference proteome</keyword>
<evidence type="ECO:0000313" key="9">
    <source>
        <dbReference type="EMBL" id="ACL77289.1"/>
    </source>
</evidence>
<dbReference type="Pfam" id="PF00528">
    <property type="entry name" value="BPD_transp_1"/>
    <property type="match status" value="1"/>
</dbReference>
<dbReference type="STRING" id="394503.Ccel_2995"/>
<dbReference type="eggNOG" id="COG0395">
    <property type="taxonomic scope" value="Bacteria"/>
</dbReference>
<dbReference type="CDD" id="cd06261">
    <property type="entry name" value="TM_PBP2"/>
    <property type="match status" value="1"/>
</dbReference>
<feature type="transmembrane region" description="Helical" evidence="7">
    <location>
        <begin position="184"/>
        <end position="203"/>
    </location>
</feature>
<comment type="subcellular location">
    <subcellularLocation>
        <location evidence="1 7">Cell membrane</location>
        <topology evidence="1 7">Multi-pass membrane protein</topology>
    </subcellularLocation>
</comment>
<dbReference type="KEGG" id="cce:Ccel_2995"/>
<dbReference type="HOGENOM" id="CLU_016047_1_2_9"/>
<evidence type="ECO:0000256" key="7">
    <source>
        <dbReference type="RuleBase" id="RU363032"/>
    </source>
</evidence>
<dbReference type="Gene3D" id="1.10.3720.10">
    <property type="entry name" value="MetI-like"/>
    <property type="match status" value="1"/>
</dbReference>
<feature type="transmembrane region" description="Helical" evidence="7">
    <location>
        <begin position="73"/>
        <end position="98"/>
    </location>
</feature>
<dbReference type="EMBL" id="CP001348">
    <property type="protein sequence ID" value="ACL77289.1"/>
    <property type="molecule type" value="Genomic_DNA"/>
</dbReference>
<feature type="domain" description="ABC transmembrane type-1" evidence="8">
    <location>
        <begin position="73"/>
        <end position="263"/>
    </location>
</feature>
<dbReference type="InterPro" id="IPR000515">
    <property type="entry name" value="MetI-like"/>
</dbReference>
<feature type="transmembrane region" description="Helical" evidence="7">
    <location>
        <begin position="105"/>
        <end position="122"/>
    </location>
</feature>
<feature type="transmembrane region" description="Helical" evidence="7">
    <location>
        <begin position="142"/>
        <end position="163"/>
    </location>
</feature>
<organism evidence="9 10">
    <name type="scientific">Ruminiclostridium cellulolyticum (strain ATCC 35319 / DSM 5812 / JCM 6584 / H10)</name>
    <name type="common">Clostridium cellulolyticum</name>
    <dbReference type="NCBI Taxonomy" id="394503"/>
    <lineage>
        <taxon>Bacteria</taxon>
        <taxon>Bacillati</taxon>
        <taxon>Bacillota</taxon>
        <taxon>Clostridia</taxon>
        <taxon>Eubacteriales</taxon>
        <taxon>Oscillospiraceae</taxon>
        <taxon>Ruminiclostridium</taxon>
    </lineage>
</organism>
<feature type="transmembrane region" description="Helical" evidence="7">
    <location>
        <begin position="12"/>
        <end position="36"/>
    </location>
</feature>
<dbReference type="AlphaFoldDB" id="B8I8V7"/>
<proteinExistence type="inferred from homology"/>
<accession>B8I8V7</accession>
<dbReference type="RefSeq" id="WP_015926348.1">
    <property type="nucleotide sequence ID" value="NC_011898.1"/>
</dbReference>
<dbReference type="SUPFAM" id="SSF161098">
    <property type="entry name" value="MetI-like"/>
    <property type="match status" value="1"/>
</dbReference>
<sequence length="278" mass="30510">MASKKINTFDVLKYITLLIASFIALLPIVVVLFISFKTSSEYTNSNPLMPPKDWLNFSNFHDAFSDGGMLRGFVNTVIIMAVVLFGAIIIGTMVAYVLDRFKFKGSGLVVGAFLLATLIPGITTQVATYKVINALHLQNTRLAPMILGVGTDIISIYIFIQFISNISVALDESAMIEGASYFTIYRRIILPLLKPAIATVVIIKGTGVYNDFYTPLLYMPKSSLGTVSTSLYRFQGPYGGRWEVICAGVIIAIIPTLIAFISLQKYFYNGFTGGSVKM</sequence>
<keyword evidence="5 7" id="KW-1133">Transmembrane helix</keyword>
<dbReference type="PROSITE" id="PS50928">
    <property type="entry name" value="ABC_TM1"/>
    <property type="match status" value="1"/>
</dbReference>
<evidence type="ECO:0000256" key="2">
    <source>
        <dbReference type="ARBA" id="ARBA00022448"/>
    </source>
</evidence>
<evidence type="ECO:0000256" key="4">
    <source>
        <dbReference type="ARBA" id="ARBA00022692"/>
    </source>
</evidence>
<evidence type="ECO:0000256" key="1">
    <source>
        <dbReference type="ARBA" id="ARBA00004651"/>
    </source>
</evidence>
<evidence type="ECO:0000256" key="3">
    <source>
        <dbReference type="ARBA" id="ARBA00022475"/>
    </source>
</evidence>
<keyword evidence="3" id="KW-1003">Cell membrane</keyword>
<dbReference type="PANTHER" id="PTHR43744:SF3">
    <property type="entry name" value="LACTOSE TRANSPORT SYSTEM PERMEASE PROTEIN LACG"/>
    <property type="match status" value="1"/>
</dbReference>
<evidence type="ECO:0000256" key="6">
    <source>
        <dbReference type="ARBA" id="ARBA00023136"/>
    </source>
</evidence>
<dbReference type="PANTHER" id="PTHR43744">
    <property type="entry name" value="ABC TRANSPORTER PERMEASE PROTEIN MG189-RELATED-RELATED"/>
    <property type="match status" value="1"/>
</dbReference>
<dbReference type="Proteomes" id="UP000001349">
    <property type="component" value="Chromosome"/>
</dbReference>
<reference evidence="9 10" key="1">
    <citation type="submission" date="2009-01" db="EMBL/GenBank/DDBJ databases">
        <title>Complete sequence of Clostridium cellulolyticum H10.</title>
        <authorList>
            <consortium name="US DOE Joint Genome Institute"/>
            <person name="Lucas S."/>
            <person name="Copeland A."/>
            <person name="Lapidus A."/>
            <person name="Glavina del Rio T."/>
            <person name="Dalin E."/>
            <person name="Tice H."/>
            <person name="Bruce D."/>
            <person name="Goodwin L."/>
            <person name="Pitluck S."/>
            <person name="Chertkov O."/>
            <person name="Saunders E."/>
            <person name="Brettin T."/>
            <person name="Detter J.C."/>
            <person name="Han C."/>
            <person name="Larimer F."/>
            <person name="Land M."/>
            <person name="Hauser L."/>
            <person name="Kyrpides N."/>
            <person name="Ivanova N."/>
            <person name="Zhou J."/>
            <person name="Richardson P."/>
        </authorList>
    </citation>
    <scope>NUCLEOTIDE SEQUENCE [LARGE SCALE GENOMIC DNA]</scope>
    <source>
        <strain evidence="10">ATCC 35319 / DSM 5812 / JCM 6584 / H10</strain>
    </source>
</reference>
<evidence type="ECO:0000256" key="5">
    <source>
        <dbReference type="ARBA" id="ARBA00022989"/>
    </source>
</evidence>
<name>B8I8V7_RUMCH</name>
<keyword evidence="4 7" id="KW-0812">Transmembrane</keyword>
<protein>
    <submittedName>
        <fullName evidence="9">Binding-protein-dependent transport systems inner membrane component</fullName>
    </submittedName>
</protein>
<comment type="similarity">
    <text evidence="7">Belongs to the binding-protein-dependent transport system permease family.</text>
</comment>
<evidence type="ECO:0000313" key="10">
    <source>
        <dbReference type="Proteomes" id="UP000001349"/>
    </source>
</evidence>